<comment type="catalytic activity">
    <reaction evidence="10">
        <text>L-seryl-[protein] + ATP = O-phospho-L-seryl-[protein] + ADP + H(+)</text>
        <dbReference type="Rhea" id="RHEA:17989"/>
        <dbReference type="Rhea" id="RHEA-COMP:9863"/>
        <dbReference type="Rhea" id="RHEA-COMP:11604"/>
        <dbReference type="ChEBI" id="CHEBI:15378"/>
        <dbReference type="ChEBI" id="CHEBI:29999"/>
        <dbReference type="ChEBI" id="CHEBI:30616"/>
        <dbReference type="ChEBI" id="CHEBI:83421"/>
        <dbReference type="ChEBI" id="CHEBI:456216"/>
        <dbReference type="EC" id="2.7.11.1"/>
    </reaction>
</comment>
<keyword evidence="8" id="KW-0067">ATP-binding</keyword>
<dbReference type="InterPro" id="IPR011009">
    <property type="entry name" value="Kinase-like_dom_sf"/>
</dbReference>
<reference evidence="12 13" key="1">
    <citation type="submission" date="2019-08" db="EMBL/GenBank/DDBJ databases">
        <authorList>
            <person name="Vazquez-Campos X."/>
        </authorList>
    </citation>
    <scope>NUCLEOTIDE SEQUENCE [LARGE SCALE GENOMIC DNA]</scope>
    <source>
        <strain evidence="12">LFW-283_2</strain>
    </source>
</reference>
<evidence type="ECO:0000256" key="2">
    <source>
        <dbReference type="ARBA" id="ARBA00012513"/>
    </source>
</evidence>
<dbReference type="Gene3D" id="1.10.510.10">
    <property type="entry name" value="Transferase(Phosphotransferase) domain 1"/>
    <property type="match status" value="1"/>
</dbReference>
<comment type="similarity">
    <text evidence="1">Belongs to the protein kinase superfamily. BUD32 family.</text>
</comment>
<keyword evidence="7" id="KW-0418">Kinase</keyword>
<dbReference type="Gene3D" id="3.30.200.20">
    <property type="entry name" value="Phosphorylase Kinase, domain 1"/>
    <property type="match status" value="1"/>
</dbReference>
<keyword evidence="12" id="KW-0378">Hydrolase</keyword>
<dbReference type="NCBIfam" id="TIGR03724">
    <property type="entry name" value="arch_bud32"/>
    <property type="match status" value="1"/>
</dbReference>
<dbReference type="GO" id="GO:0008033">
    <property type="term" value="P:tRNA processing"/>
    <property type="evidence" value="ECO:0007669"/>
    <property type="project" value="UniProtKB-KW"/>
</dbReference>
<dbReference type="EC" id="2.7.11.1" evidence="2"/>
<organism evidence="12 13">
    <name type="scientific">Candidatus Bilamarchaeum dharawalense</name>
    <dbReference type="NCBI Taxonomy" id="2885759"/>
    <lineage>
        <taxon>Archaea</taxon>
        <taxon>Candidatus Micrarchaeota</taxon>
        <taxon>Candidatus Micrarchaeia</taxon>
        <taxon>Candidatus Anstonellales</taxon>
        <taxon>Candidatus Bilamarchaeaceae</taxon>
        <taxon>Candidatus Bilamarchaeum</taxon>
    </lineage>
</organism>
<comment type="catalytic activity">
    <reaction evidence="9">
        <text>L-threonyl-[protein] + ATP = O-phospho-L-threonyl-[protein] + ADP + H(+)</text>
        <dbReference type="Rhea" id="RHEA:46608"/>
        <dbReference type="Rhea" id="RHEA-COMP:11060"/>
        <dbReference type="Rhea" id="RHEA-COMP:11605"/>
        <dbReference type="ChEBI" id="CHEBI:15378"/>
        <dbReference type="ChEBI" id="CHEBI:30013"/>
        <dbReference type="ChEBI" id="CHEBI:30616"/>
        <dbReference type="ChEBI" id="CHEBI:61977"/>
        <dbReference type="ChEBI" id="CHEBI:456216"/>
        <dbReference type="EC" id="2.7.11.1"/>
    </reaction>
</comment>
<evidence type="ECO:0000313" key="12">
    <source>
        <dbReference type="EMBL" id="VVC02794.1"/>
    </source>
</evidence>
<protein>
    <recommendedName>
        <fullName evidence="2">non-specific serine/threonine protein kinase</fullName>
        <ecNumber evidence="2">2.7.11.1</ecNumber>
    </recommendedName>
</protein>
<dbReference type="EMBL" id="CABMJJ010000003">
    <property type="protein sequence ID" value="VVC02794.1"/>
    <property type="molecule type" value="Genomic_DNA"/>
</dbReference>
<gene>
    <name evidence="12" type="ORF">LFW2832_01240</name>
</gene>
<dbReference type="NCBIfam" id="NF011462">
    <property type="entry name" value="PRK14879.1-3"/>
    <property type="match status" value="1"/>
</dbReference>
<evidence type="ECO:0000256" key="9">
    <source>
        <dbReference type="ARBA" id="ARBA00047899"/>
    </source>
</evidence>
<dbReference type="Proteomes" id="UP000789941">
    <property type="component" value="Unassembled WGS sequence"/>
</dbReference>
<dbReference type="GO" id="GO:0106310">
    <property type="term" value="F:protein serine kinase activity"/>
    <property type="evidence" value="ECO:0007669"/>
    <property type="project" value="RHEA"/>
</dbReference>
<dbReference type="PANTHER" id="PTHR12209">
    <property type="entry name" value="NON-SPECIFIC SERINE/THREONINE PROTEIN KINASE"/>
    <property type="match status" value="1"/>
</dbReference>
<dbReference type="GO" id="GO:0005829">
    <property type="term" value="C:cytosol"/>
    <property type="evidence" value="ECO:0007669"/>
    <property type="project" value="TreeGrafter"/>
</dbReference>
<evidence type="ECO:0000313" key="13">
    <source>
        <dbReference type="Proteomes" id="UP000789941"/>
    </source>
</evidence>
<feature type="domain" description="RIO-type" evidence="11">
    <location>
        <begin position="32"/>
        <end position="125"/>
    </location>
</feature>
<evidence type="ECO:0000256" key="4">
    <source>
        <dbReference type="ARBA" id="ARBA00022679"/>
    </source>
</evidence>
<keyword evidence="6" id="KW-0547">Nucleotide-binding</keyword>
<dbReference type="GO" id="GO:0005524">
    <property type="term" value="F:ATP binding"/>
    <property type="evidence" value="ECO:0007669"/>
    <property type="project" value="UniProtKB-KW"/>
</dbReference>
<dbReference type="InterPro" id="IPR018934">
    <property type="entry name" value="RIO_dom"/>
</dbReference>
<dbReference type="InterPro" id="IPR022495">
    <property type="entry name" value="Bud32"/>
</dbReference>
<dbReference type="PANTHER" id="PTHR12209:SF0">
    <property type="entry name" value="EKC_KEOPS COMPLEX SUBUNIT TP53RK"/>
    <property type="match status" value="1"/>
</dbReference>
<evidence type="ECO:0000256" key="6">
    <source>
        <dbReference type="ARBA" id="ARBA00022741"/>
    </source>
</evidence>
<proteinExistence type="inferred from homology"/>
<evidence type="ECO:0000256" key="1">
    <source>
        <dbReference type="ARBA" id="ARBA00010630"/>
    </source>
</evidence>
<dbReference type="SUPFAM" id="SSF56112">
    <property type="entry name" value="Protein kinase-like (PK-like)"/>
    <property type="match status" value="1"/>
</dbReference>
<accession>A0A5E4LL74</accession>
<evidence type="ECO:0000256" key="5">
    <source>
        <dbReference type="ARBA" id="ARBA00022694"/>
    </source>
</evidence>
<evidence type="ECO:0000256" key="3">
    <source>
        <dbReference type="ARBA" id="ARBA00022527"/>
    </source>
</evidence>
<keyword evidence="4" id="KW-0808">Transferase</keyword>
<comment type="caution">
    <text evidence="12">The sequence shown here is derived from an EMBL/GenBank/DDBJ whole genome shotgun (WGS) entry which is preliminary data.</text>
</comment>
<dbReference type="AlphaFoldDB" id="A0A5E4LL74"/>
<evidence type="ECO:0000256" key="10">
    <source>
        <dbReference type="ARBA" id="ARBA00048679"/>
    </source>
</evidence>
<keyword evidence="3" id="KW-0723">Serine/threonine-protein kinase</keyword>
<name>A0A5E4LL74_9ARCH</name>
<dbReference type="Pfam" id="PF01163">
    <property type="entry name" value="RIO1"/>
    <property type="match status" value="1"/>
</dbReference>
<dbReference type="GO" id="GO:0016787">
    <property type="term" value="F:hydrolase activity"/>
    <property type="evidence" value="ECO:0007669"/>
    <property type="project" value="UniProtKB-KW"/>
</dbReference>
<sequence length="181" mass="20172">MRGAEAKVSKTKIIGLAAVLKSRIPKNYRVKELDKKLRIERTRSEAKLLSKAKLAGVNCPTVLKVNEFEIVMSFVQGQRPGMDKDESKKAGFLLAKLHQADIIHGDFTPANLIEHNGQMYVIDFGLGFVSNDIEDKAVDVFTMLRSISEKDAFLAGYASYAKAKEVLVRVKNVEGRVRYAV</sequence>
<dbReference type="GO" id="GO:0004674">
    <property type="term" value="F:protein serine/threonine kinase activity"/>
    <property type="evidence" value="ECO:0007669"/>
    <property type="project" value="UniProtKB-KW"/>
</dbReference>
<evidence type="ECO:0000256" key="7">
    <source>
        <dbReference type="ARBA" id="ARBA00022777"/>
    </source>
</evidence>
<keyword evidence="5" id="KW-0819">tRNA processing</keyword>
<evidence type="ECO:0000256" key="8">
    <source>
        <dbReference type="ARBA" id="ARBA00022840"/>
    </source>
</evidence>
<evidence type="ECO:0000259" key="11">
    <source>
        <dbReference type="Pfam" id="PF01163"/>
    </source>
</evidence>